<evidence type="ECO:0000313" key="3">
    <source>
        <dbReference type="Proteomes" id="UP000278962"/>
    </source>
</evidence>
<evidence type="ECO:0008006" key="4">
    <source>
        <dbReference type="Google" id="ProtNLM"/>
    </source>
</evidence>
<reference evidence="2 3" key="1">
    <citation type="submission" date="2018-10" db="EMBL/GenBank/DDBJ databases">
        <title>Genomic Encyclopedia of Archaeal and Bacterial Type Strains, Phase II (KMG-II): from individual species to whole genera.</title>
        <authorList>
            <person name="Goeker M."/>
        </authorList>
    </citation>
    <scope>NUCLEOTIDE SEQUENCE [LARGE SCALE GENOMIC DNA]</scope>
    <source>
        <strain evidence="2 3">DSM 14954</strain>
    </source>
</reference>
<sequence length="95" mass="10421">MASSRPRKTTETYRLLGPDGVPYESTTPGLLGGHSRQKVYGRLDCGVALSFLRRGFEPKFRVFFADEATAVAAGYRPCGACMRAEYRAWKAARGG</sequence>
<dbReference type="Gene3D" id="3.40.10.10">
    <property type="entry name" value="DNA Methylphosphotriester Repair Domain"/>
    <property type="match status" value="1"/>
</dbReference>
<protein>
    <recommendedName>
        <fullName evidence="4">Metal binding Ada-like protein</fullName>
    </recommendedName>
</protein>
<feature type="region of interest" description="Disordered" evidence="1">
    <location>
        <begin position="1"/>
        <end position="21"/>
    </location>
</feature>
<dbReference type="EMBL" id="RBIL01000002">
    <property type="protein sequence ID" value="RKQ86656.1"/>
    <property type="molecule type" value="Genomic_DNA"/>
</dbReference>
<evidence type="ECO:0000256" key="1">
    <source>
        <dbReference type="SAM" id="MobiDB-lite"/>
    </source>
</evidence>
<gene>
    <name evidence="2" type="ORF">C8N24_4671</name>
</gene>
<dbReference type="AlphaFoldDB" id="A0A660KYD5"/>
<keyword evidence="3" id="KW-1185">Reference proteome</keyword>
<dbReference type="RefSeq" id="WP_121254568.1">
    <property type="nucleotide sequence ID" value="NZ_RBIL01000002.1"/>
</dbReference>
<name>A0A660KYD5_9ACTN</name>
<dbReference type="OrthoDB" id="894286at2"/>
<accession>A0A660KYD5</accession>
<dbReference type="SUPFAM" id="SSF57884">
    <property type="entry name" value="Ada DNA repair protein, N-terminal domain (N-Ada 10)"/>
    <property type="match status" value="1"/>
</dbReference>
<dbReference type="Proteomes" id="UP000278962">
    <property type="component" value="Unassembled WGS sequence"/>
</dbReference>
<proteinExistence type="predicted"/>
<dbReference type="InterPro" id="IPR035451">
    <property type="entry name" value="Ada-like_dom_sf"/>
</dbReference>
<organism evidence="2 3">
    <name type="scientific">Solirubrobacter pauli</name>
    <dbReference type="NCBI Taxonomy" id="166793"/>
    <lineage>
        <taxon>Bacteria</taxon>
        <taxon>Bacillati</taxon>
        <taxon>Actinomycetota</taxon>
        <taxon>Thermoleophilia</taxon>
        <taxon>Solirubrobacterales</taxon>
        <taxon>Solirubrobacteraceae</taxon>
        <taxon>Solirubrobacter</taxon>
    </lineage>
</organism>
<comment type="caution">
    <text evidence="2">The sequence shown here is derived from an EMBL/GenBank/DDBJ whole genome shotgun (WGS) entry which is preliminary data.</text>
</comment>
<evidence type="ECO:0000313" key="2">
    <source>
        <dbReference type="EMBL" id="RKQ86656.1"/>
    </source>
</evidence>